<feature type="compositionally biased region" description="Basic residues" evidence="2">
    <location>
        <begin position="43"/>
        <end position="59"/>
    </location>
</feature>
<sequence length="1249" mass="138009">MNPARHGRPYRPEPGDARDEARATRRGGEGGGGGGGTDSVSRSRPRYRDRHERWRRHSRSPSPRRSPYHYDRNHAIEGSLRITVGNDRYQTNVGTHRPVPVHARLGFSEQRTALGRERTSQRREEEPQTRGKATANRQQESFLLDCNERQLDSPRVWKDQQEQDLPQEERLPAWEVEASGASRPRAVSPDSGYALHCPEEAPALPKKSILKRRVEPDTGTPQEWKDGATWHDGVRPLYEDRSWFKDDEVSWRDAAAAEREGTGERGPGDFHGASSLQAFWNAEDRETFLYGDDKHDEGDVRAPDLETTDPLQRPPEDYAKLANILKAIGLKKETDLADESGLAAKKQPPSSGVSRSHVEPSLDSSGPGSRRDVKRKRAEEAVEGAPHPHASQPIKTPEYGAYQRHGQQHDYYVAQQPAPYGQQSPASAWPPYQLPAREFAARSLSPAAPATPTATTPPSPVFAGLPKSVARPNLLVIEMVDNKAEKSVAFCRTKAKPGPKGAHVSEASFSATPPSDPATGQQDNEDEVQMYLNNLQREWNKLQSQQVKLLRDCSRAKDNHDIQQQLELNQLQDVVAYKMKKLAAEMNTFPKKGVRLRGAAYRAQKPDVVLERQQKPAVERQRKTAVAGERQEMSAVAGERQRKTAVAGERQRKPAVAAERQRKPAVAAERQRKPAVEQQQKPAIAVEQQQKPAVERQEISAVAVEHQEKPAEVVEQQEKPAVAVEQQEKPAVEWQEMSALPCTLNTCYDAGEHWCENCSVTYSSLSQFLPHLHSRKHRQTLDPDHRPWVFQQQQLEWLQQQEGASKLNSMPQQAKGSEFMMPILGYYCQLCAEFCVDQAFAQEHVISSKHNNNYQKMVQDNLLYEPRRMMGWKTSQAVMVETERRCRMEAVRRISEENKAKLMKMEEEEKSKLAELDENCVEGVERGPKAPIKISLRAENDRTTPRDKAEGVMPSGDDQIRAGRDRKEENGGAMAEPSHAKEAADSRPSGKTISIKLSGKTLLTPVAQWTPSLGPCVTPIQAKIRPNFSMALVSPRKAPVAPSLNKPASLDKFISIGSKGAGKPLPVIKEDGNKESTAPPICATQASEARPVAVAKSPVREHLKTVLEIVPASDQAGSPAARQQEDESAPGTQLELHTVLAIPVKPPPVIASGAYTDTHQPLSTKRPKGCLATANAKDLYSIFYSHLGGEAGRKLSASSSTEREGGGLGRDITGSPIPLVGARGPAAPEWPPSLTSTDGAGTITATPVL</sequence>
<feature type="compositionally biased region" description="Basic and acidic residues" evidence="2">
    <location>
        <begin position="613"/>
        <end position="622"/>
    </location>
</feature>
<feature type="region of interest" description="Disordered" evidence="2">
    <location>
        <begin position="1"/>
        <end position="141"/>
    </location>
</feature>
<evidence type="ECO:0000313" key="5">
    <source>
        <dbReference type="RefSeq" id="XP_032818577.1"/>
    </source>
</evidence>
<organism evidence="4 5">
    <name type="scientific">Petromyzon marinus</name>
    <name type="common">Sea lamprey</name>
    <dbReference type="NCBI Taxonomy" id="7757"/>
    <lineage>
        <taxon>Eukaryota</taxon>
        <taxon>Metazoa</taxon>
        <taxon>Chordata</taxon>
        <taxon>Craniata</taxon>
        <taxon>Vertebrata</taxon>
        <taxon>Cyclostomata</taxon>
        <taxon>Hyperoartia</taxon>
        <taxon>Petromyzontiformes</taxon>
        <taxon>Petromyzontidae</taxon>
        <taxon>Petromyzon</taxon>
    </lineage>
</organism>
<evidence type="ECO:0000256" key="1">
    <source>
        <dbReference type="SAM" id="Coils"/>
    </source>
</evidence>
<evidence type="ECO:0000259" key="3">
    <source>
        <dbReference type="SMART" id="SM00451"/>
    </source>
</evidence>
<dbReference type="KEGG" id="pmrn:116947196"/>
<feature type="region of interest" description="Disordered" evidence="2">
    <location>
        <begin position="613"/>
        <end position="692"/>
    </location>
</feature>
<feature type="compositionally biased region" description="Polar residues" evidence="2">
    <location>
        <begin position="507"/>
        <end position="522"/>
    </location>
</feature>
<name>A0AAJ7TIN6_PETMA</name>
<feature type="compositionally biased region" description="Basic and acidic residues" evidence="2">
    <location>
        <begin position="10"/>
        <end position="28"/>
    </location>
</feature>
<feature type="compositionally biased region" description="Polar residues" evidence="2">
    <location>
        <begin position="1233"/>
        <end position="1249"/>
    </location>
</feature>
<evidence type="ECO:0000313" key="4">
    <source>
        <dbReference type="Proteomes" id="UP001318040"/>
    </source>
</evidence>
<dbReference type="GO" id="GO:0003676">
    <property type="term" value="F:nucleic acid binding"/>
    <property type="evidence" value="ECO:0007669"/>
    <property type="project" value="InterPro"/>
</dbReference>
<dbReference type="GO" id="GO:0045892">
    <property type="term" value="P:negative regulation of DNA-templated transcription"/>
    <property type="evidence" value="ECO:0007669"/>
    <property type="project" value="TreeGrafter"/>
</dbReference>
<dbReference type="RefSeq" id="XP_032818577.1">
    <property type="nucleotide sequence ID" value="XM_032962686.1"/>
</dbReference>
<feature type="compositionally biased region" description="Basic and acidic residues" evidence="2">
    <location>
        <begin position="114"/>
        <end position="129"/>
    </location>
</feature>
<proteinExistence type="predicted"/>
<feature type="region of interest" description="Disordered" evidence="2">
    <location>
        <begin position="494"/>
        <end position="523"/>
    </location>
</feature>
<dbReference type="GO" id="GO:0005654">
    <property type="term" value="C:nucleoplasm"/>
    <property type="evidence" value="ECO:0007669"/>
    <property type="project" value="TreeGrafter"/>
</dbReference>
<protein>
    <submittedName>
        <fullName evidence="5">Zinc finger protein 318 isoform X1</fullName>
    </submittedName>
</protein>
<feature type="region of interest" description="Disordered" evidence="2">
    <location>
        <begin position="289"/>
        <end position="318"/>
    </location>
</feature>
<feature type="compositionally biased region" description="Basic and acidic residues" evidence="2">
    <location>
        <begin position="254"/>
        <end position="268"/>
    </location>
</feature>
<feature type="compositionally biased region" description="Low complexity" evidence="2">
    <location>
        <begin position="445"/>
        <end position="454"/>
    </location>
</feature>
<dbReference type="InterPro" id="IPR055309">
    <property type="entry name" value="Znf318-like"/>
</dbReference>
<feature type="region of interest" description="Disordered" evidence="2">
    <location>
        <begin position="1112"/>
        <end position="1132"/>
    </location>
</feature>
<dbReference type="PANTHER" id="PTHR15577">
    <property type="entry name" value="ZINC FINGER CONTAINING PROTEIN"/>
    <property type="match status" value="1"/>
</dbReference>
<dbReference type="PANTHER" id="PTHR15577:SF2">
    <property type="entry name" value="ZINC FINGER PROTEIN 318"/>
    <property type="match status" value="1"/>
</dbReference>
<dbReference type="AlphaFoldDB" id="A0AAJ7TIN6"/>
<feature type="compositionally biased region" description="Basic and acidic residues" evidence="2">
    <location>
        <begin position="958"/>
        <end position="970"/>
    </location>
</feature>
<feature type="domain" description="U1-type" evidence="3">
    <location>
        <begin position="750"/>
        <end position="784"/>
    </location>
</feature>
<reference evidence="5" key="1">
    <citation type="submission" date="2025-08" db="UniProtKB">
        <authorList>
            <consortium name="RefSeq"/>
        </authorList>
    </citation>
    <scope>IDENTIFICATION</scope>
    <source>
        <tissue evidence="5">Sperm</tissue>
    </source>
</reference>
<feature type="compositionally biased region" description="Polar residues" evidence="2">
    <location>
        <begin position="677"/>
        <end position="691"/>
    </location>
</feature>
<feature type="compositionally biased region" description="Basic and acidic residues" evidence="2">
    <location>
        <begin position="289"/>
        <end position="304"/>
    </location>
</feature>
<dbReference type="Proteomes" id="UP001318040">
    <property type="component" value="Chromosome 29"/>
</dbReference>
<feature type="region of interest" description="Disordered" evidence="2">
    <location>
        <begin position="939"/>
        <end position="992"/>
    </location>
</feature>
<dbReference type="GO" id="GO:0045893">
    <property type="term" value="P:positive regulation of DNA-templated transcription"/>
    <property type="evidence" value="ECO:0007669"/>
    <property type="project" value="TreeGrafter"/>
</dbReference>
<dbReference type="SMART" id="SM00451">
    <property type="entry name" value="ZnF_U1"/>
    <property type="match status" value="2"/>
</dbReference>
<gene>
    <name evidence="5" type="primary">ZNF318</name>
</gene>
<dbReference type="GO" id="GO:0008270">
    <property type="term" value="F:zinc ion binding"/>
    <property type="evidence" value="ECO:0007669"/>
    <property type="project" value="InterPro"/>
</dbReference>
<feature type="region of interest" description="Disordered" evidence="2">
    <location>
        <begin position="1195"/>
        <end position="1249"/>
    </location>
</feature>
<dbReference type="CTD" id="24149"/>
<keyword evidence="4" id="KW-1185">Reference proteome</keyword>
<accession>A0AAJ7TIN6</accession>
<evidence type="ECO:0000256" key="2">
    <source>
        <dbReference type="SAM" id="MobiDB-lite"/>
    </source>
</evidence>
<feature type="region of interest" description="Disordered" evidence="2">
    <location>
        <begin position="339"/>
        <end position="465"/>
    </location>
</feature>
<feature type="compositionally biased region" description="Basic and acidic residues" evidence="2">
    <location>
        <begin position="939"/>
        <end position="950"/>
    </location>
</feature>
<feature type="domain" description="U1-type" evidence="3">
    <location>
        <begin position="823"/>
        <end position="857"/>
    </location>
</feature>
<keyword evidence="1" id="KW-0175">Coiled coil</keyword>
<dbReference type="InterPro" id="IPR003604">
    <property type="entry name" value="Matrin/U1-like-C_Znf_C2H2"/>
</dbReference>
<feature type="coiled-coil region" evidence="1">
    <location>
        <begin position="888"/>
        <end position="919"/>
    </location>
</feature>
<feature type="region of interest" description="Disordered" evidence="2">
    <location>
        <begin position="254"/>
        <end position="275"/>
    </location>
</feature>